<name>A0A146LSA8_LYGHE</name>
<accession>A0A146LSA8</accession>
<proteinExistence type="predicted"/>
<organism evidence="3">
    <name type="scientific">Lygus hesperus</name>
    <name type="common">Western plant bug</name>
    <dbReference type="NCBI Taxonomy" id="30085"/>
    <lineage>
        <taxon>Eukaryota</taxon>
        <taxon>Metazoa</taxon>
        <taxon>Ecdysozoa</taxon>
        <taxon>Arthropoda</taxon>
        <taxon>Hexapoda</taxon>
        <taxon>Insecta</taxon>
        <taxon>Pterygota</taxon>
        <taxon>Neoptera</taxon>
        <taxon>Paraneoptera</taxon>
        <taxon>Hemiptera</taxon>
        <taxon>Heteroptera</taxon>
        <taxon>Panheteroptera</taxon>
        <taxon>Cimicomorpha</taxon>
        <taxon>Miridae</taxon>
        <taxon>Mirini</taxon>
        <taxon>Lygus</taxon>
    </lineage>
</organism>
<evidence type="ECO:0000313" key="2">
    <source>
        <dbReference type="EMBL" id="JAQ00507.1"/>
    </source>
</evidence>
<feature type="region of interest" description="Disordered" evidence="1">
    <location>
        <begin position="1"/>
        <end position="21"/>
    </location>
</feature>
<dbReference type="EMBL" id="GDHC01008604">
    <property type="protein sequence ID" value="JAQ10025.1"/>
    <property type="molecule type" value="Transcribed_RNA"/>
</dbReference>
<dbReference type="EMBL" id="GDHC01018122">
    <property type="protein sequence ID" value="JAQ00507.1"/>
    <property type="molecule type" value="Transcribed_RNA"/>
</dbReference>
<evidence type="ECO:0000256" key="1">
    <source>
        <dbReference type="SAM" id="MobiDB-lite"/>
    </source>
</evidence>
<reference evidence="3" key="1">
    <citation type="journal article" date="2016" name="Gigascience">
        <title>De novo construction of an expanded transcriptome assembly for the western tarnished plant bug, Lygus hesperus.</title>
        <authorList>
            <person name="Tassone E.E."/>
            <person name="Geib S.M."/>
            <person name="Hall B."/>
            <person name="Fabrick J.A."/>
            <person name="Brent C.S."/>
            <person name="Hull J.J."/>
        </authorList>
    </citation>
    <scope>NUCLEOTIDE SEQUENCE</scope>
</reference>
<evidence type="ECO:0000313" key="3">
    <source>
        <dbReference type="EMBL" id="JAQ10025.1"/>
    </source>
</evidence>
<dbReference type="AlphaFoldDB" id="A0A146LSA8"/>
<protein>
    <submittedName>
        <fullName evidence="3">Uncharacterized protein</fullName>
    </submittedName>
</protein>
<sequence length="147" mass="16974">MCTHDVVQSHDPNSPPTSTPFSSPNTYFFDSSLLRHTRASIRLQFFIGIEKCTTITEDGRYCALTNSLQKILRMCGTKFCKPHRYTLYQPYFTKYTASHCDNRTKCLCAPPQHTSHTTTNPLVSQRPEPQTQVQKCRKLYYTQNLTN</sequence>
<gene>
    <name evidence="2" type="ORF">g.42766</name>
    <name evidence="3" type="ORF">g.42770</name>
</gene>